<dbReference type="GO" id="GO:0016787">
    <property type="term" value="F:hydrolase activity"/>
    <property type="evidence" value="ECO:0007669"/>
    <property type="project" value="UniProtKB-KW"/>
</dbReference>
<keyword evidence="7 15" id="KW-0418">Kinase</keyword>
<evidence type="ECO:0000256" key="13">
    <source>
        <dbReference type="PROSITE-ProRule" id="PRU00706"/>
    </source>
</evidence>
<evidence type="ECO:0000256" key="5">
    <source>
        <dbReference type="ARBA" id="ARBA00022723"/>
    </source>
</evidence>
<dbReference type="InterPro" id="IPR036850">
    <property type="entry name" value="NDK-like_dom_sf"/>
</dbReference>
<feature type="active site" description="Pros-phosphohistidine intermediate" evidence="13">
    <location>
        <position position="145"/>
    </location>
</feature>
<name>A0A8J6CC20_DIALT</name>
<accession>A0A8J6CC20</accession>
<feature type="binding site" evidence="13">
    <location>
        <position position="112"/>
    </location>
    <ligand>
        <name>ATP</name>
        <dbReference type="ChEBI" id="CHEBI:30616"/>
    </ligand>
</feature>
<comment type="caution">
    <text evidence="18">The sequence shown here is derived from an EMBL/GenBank/DDBJ whole genome shotgun (WGS) entry which is preliminary data.</text>
</comment>
<dbReference type="FunFam" id="3.30.70.141:FF:000010">
    <property type="entry name" value="Nucleoside diphosphate kinase 7"/>
    <property type="match status" value="1"/>
</dbReference>
<dbReference type="EC" id="2.7.4.6" evidence="15"/>
<keyword evidence="19" id="KW-1185">Reference proteome</keyword>
<dbReference type="InterPro" id="IPR034907">
    <property type="entry name" value="NDK-like_dom"/>
</dbReference>
<dbReference type="GO" id="GO:0004550">
    <property type="term" value="F:nucleoside diphosphate kinase activity"/>
    <property type="evidence" value="ECO:0007669"/>
    <property type="project" value="UniProtKB-EC"/>
</dbReference>
<dbReference type="GO" id="GO:0006241">
    <property type="term" value="P:CTP biosynthetic process"/>
    <property type="evidence" value="ECO:0007669"/>
    <property type="project" value="InterPro"/>
</dbReference>
<dbReference type="SUPFAM" id="SSF54919">
    <property type="entry name" value="Nucleoside diphosphate kinase, NDK"/>
    <property type="match status" value="1"/>
</dbReference>
<evidence type="ECO:0000259" key="17">
    <source>
        <dbReference type="SMART" id="SM00562"/>
    </source>
</evidence>
<keyword evidence="5" id="KW-0479">Metal-binding</keyword>
<proteinExistence type="inferred from homology"/>
<feature type="binding site" evidence="13">
    <location>
        <position position="38"/>
    </location>
    <ligand>
        <name>ATP</name>
        <dbReference type="ChEBI" id="CHEBI:30616"/>
    </ligand>
</feature>
<keyword evidence="10" id="KW-0460">Magnesium</keyword>
<evidence type="ECO:0000313" key="18">
    <source>
        <dbReference type="EMBL" id="KAG8464300.1"/>
    </source>
</evidence>
<dbReference type="PANTHER" id="PTHR46161">
    <property type="entry name" value="NUCLEOSIDE DIPHOSPHATE KINASE"/>
    <property type="match status" value="1"/>
</dbReference>
<keyword evidence="16" id="KW-0732">Signal</keyword>
<keyword evidence="3" id="KW-0963">Cytoplasm</keyword>
<dbReference type="GO" id="GO:0006228">
    <property type="term" value="P:UTP biosynthetic process"/>
    <property type="evidence" value="ECO:0007669"/>
    <property type="project" value="InterPro"/>
</dbReference>
<evidence type="ECO:0000256" key="10">
    <source>
        <dbReference type="ARBA" id="ARBA00022842"/>
    </source>
</evidence>
<dbReference type="GO" id="GO:0005929">
    <property type="term" value="C:cilium"/>
    <property type="evidence" value="ECO:0007669"/>
    <property type="project" value="UniProtKB-SubCell"/>
</dbReference>
<dbReference type="GO" id="GO:0005524">
    <property type="term" value="F:ATP binding"/>
    <property type="evidence" value="ECO:0007669"/>
    <property type="project" value="UniProtKB-KW"/>
</dbReference>
<dbReference type="GO" id="GO:0006183">
    <property type="term" value="P:GTP biosynthetic process"/>
    <property type="evidence" value="ECO:0007669"/>
    <property type="project" value="InterPro"/>
</dbReference>
<dbReference type="PROSITE" id="PS51374">
    <property type="entry name" value="NDPK_LIKE"/>
    <property type="match status" value="1"/>
</dbReference>
<evidence type="ECO:0000256" key="3">
    <source>
        <dbReference type="ARBA" id="ARBA00022490"/>
    </source>
</evidence>
<dbReference type="Pfam" id="PF00334">
    <property type="entry name" value="NDK"/>
    <property type="match status" value="1"/>
</dbReference>
<comment type="subcellular location">
    <subcellularLocation>
        <location evidence="1">Cell projection</location>
        <location evidence="1">Cilium</location>
    </subcellularLocation>
</comment>
<evidence type="ECO:0000256" key="4">
    <source>
        <dbReference type="ARBA" id="ARBA00022679"/>
    </source>
</evidence>
<dbReference type="OMA" id="HNAISYW"/>
<dbReference type="Gene3D" id="3.30.70.141">
    <property type="entry name" value="Nucleoside diphosphate kinase-like domain"/>
    <property type="match status" value="1"/>
</dbReference>
<dbReference type="InterPro" id="IPR001564">
    <property type="entry name" value="Nucleoside_diP_kinase"/>
</dbReference>
<keyword evidence="4 15" id="KW-0808">Transferase</keyword>
<evidence type="ECO:0000256" key="16">
    <source>
        <dbReference type="SAM" id="SignalP"/>
    </source>
</evidence>
<keyword evidence="12" id="KW-0966">Cell projection</keyword>
<dbReference type="EMBL" id="JAGTXO010000013">
    <property type="protein sequence ID" value="KAG8464300.1"/>
    <property type="molecule type" value="Genomic_DNA"/>
</dbReference>
<dbReference type="PANTHER" id="PTHR46161:SF3">
    <property type="entry name" value="NUCLEOSIDE DIPHOSPHATE KINASE DDB_G0292928-RELATED"/>
    <property type="match status" value="1"/>
</dbReference>
<evidence type="ECO:0000256" key="9">
    <source>
        <dbReference type="ARBA" id="ARBA00022840"/>
    </source>
</evidence>
<dbReference type="GO" id="GO:0046872">
    <property type="term" value="F:metal ion binding"/>
    <property type="evidence" value="ECO:0007669"/>
    <property type="project" value="UniProtKB-KW"/>
</dbReference>
<comment type="similarity">
    <text evidence="2 13 14">Belongs to the NDK family.</text>
</comment>
<comment type="catalytic activity">
    <reaction evidence="15">
        <text>a 2'-deoxyribonucleoside 5'-diphosphate + ATP = a 2'-deoxyribonucleoside 5'-triphosphate + ADP</text>
        <dbReference type="Rhea" id="RHEA:44640"/>
        <dbReference type="ChEBI" id="CHEBI:30616"/>
        <dbReference type="ChEBI" id="CHEBI:61560"/>
        <dbReference type="ChEBI" id="CHEBI:73316"/>
        <dbReference type="ChEBI" id="CHEBI:456216"/>
        <dbReference type="EC" id="2.7.4.6"/>
    </reaction>
</comment>
<evidence type="ECO:0000256" key="2">
    <source>
        <dbReference type="ARBA" id="ARBA00008142"/>
    </source>
</evidence>
<evidence type="ECO:0000313" key="19">
    <source>
        <dbReference type="Proteomes" id="UP000751190"/>
    </source>
</evidence>
<reference evidence="18" key="1">
    <citation type="submission" date="2021-05" db="EMBL/GenBank/DDBJ databases">
        <title>The genome of the haptophyte Pavlova lutheri (Diacronema luteri, Pavlovales) - a model for lipid biosynthesis in eukaryotic algae.</title>
        <authorList>
            <person name="Hulatt C.J."/>
            <person name="Posewitz M.C."/>
        </authorList>
    </citation>
    <scope>NUCLEOTIDE SEQUENCE</scope>
    <source>
        <strain evidence="18">NIVA-4/92</strain>
    </source>
</reference>
<keyword evidence="11" id="KW-0546">Nucleotide metabolism</keyword>
<evidence type="ECO:0000256" key="11">
    <source>
        <dbReference type="ARBA" id="ARBA00023080"/>
    </source>
</evidence>
<keyword evidence="8" id="KW-0378">Hydrolase</keyword>
<feature type="chain" id="PRO_5035262829" description="Nucleoside diphosphate kinase" evidence="16">
    <location>
        <begin position="20"/>
        <end position="195"/>
    </location>
</feature>
<protein>
    <recommendedName>
        <fullName evidence="15">Nucleoside diphosphate kinase</fullName>
        <ecNumber evidence="15">2.7.4.6</ecNumber>
    </recommendedName>
</protein>
<feature type="binding site" evidence="13">
    <location>
        <position position="84"/>
    </location>
    <ligand>
        <name>ATP</name>
        <dbReference type="ChEBI" id="CHEBI:30616"/>
    </ligand>
</feature>
<dbReference type="PRINTS" id="PR01243">
    <property type="entry name" value="NUCDPKINASE"/>
</dbReference>
<evidence type="ECO:0000256" key="15">
    <source>
        <dbReference type="RuleBase" id="RU004013"/>
    </source>
</evidence>
<organism evidence="18 19">
    <name type="scientific">Diacronema lutheri</name>
    <name type="common">Unicellular marine alga</name>
    <name type="synonym">Monochrysis lutheri</name>
    <dbReference type="NCBI Taxonomy" id="2081491"/>
    <lineage>
        <taxon>Eukaryota</taxon>
        <taxon>Haptista</taxon>
        <taxon>Haptophyta</taxon>
        <taxon>Pavlovophyceae</taxon>
        <taxon>Pavlovales</taxon>
        <taxon>Pavlovaceae</taxon>
        <taxon>Diacronema</taxon>
    </lineage>
</organism>
<dbReference type="AlphaFoldDB" id="A0A8J6CC20"/>
<dbReference type="Proteomes" id="UP000751190">
    <property type="component" value="Unassembled WGS sequence"/>
</dbReference>
<evidence type="ECO:0000256" key="1">
    <source>
        <dbReference type="ARBA" id="ARBA00004138"/>
    </source>
</evidence>
<evidence type="ECO:0000256" key="12">
    <source>
        <dbReference type="ARBA" id="ARBA00023273"/>
    </source>
</evidence>
<evidence type="ECO:0000256" key="8">
    <source>
        <dbReference type="ARBA" id="ARBA00022801"/>
    </source>
</evidence>
<dbReference type="InterPro" id="IPR023005">
    <property type="entry name" value="Nucleoside_diP_kinase_AS"/>
</dbReference>
<dbReference type="SMART" id="SM00562">
    <property type="entry name" value="NDK"/>
    <property type="match status" value="1"/>
</dbReference>
<feature type="binding site" evidence="13">
    <location>
        <position position="118"/>
    </location>
    <ligand>
        <name>ATP</name>
        <dbReference type="ChEBI" id="CHEBI:30616"/>
    </ligand>
</feature>
<feature type="binding site" evidence="13">
    <location>
        <position position="142"/>
    </location>
    <ligand>
        <name>ATP</name>
        <dbReference type="ChEBI" id="CHEBI:30616"/>
    </ligand>
</feature>
<feature type="domain" description="Nucleoside diphosphate kinase-like" evidence="17">
    <location>
        <begin position="30"/>
        <end position="168"/>
    </location>
</feature>
<dbReference type="OrthoDB" id="2162449at2759"/>
<evidence type="ECO:0000256" key="14">
    <source>
        <dbReference type="RuleBase" id="RU004011"/>
    </source>
</evidence>
<keyword evidence="6 15" id="KW-0547">Nucleotide-binding</keyword>
<sequence length="195" mass="21337">MRALLLAALLVFLGRGGAGERAPCARSGGRQRTLAMIKPDAAASEEEIVALAHRHGLRVVARRRLNLSPAEVRLFYREHRARPFFPSLVSFMTSGPVVALVLEGEDAVPAWRELMGPTNSQTARAVARASIRAQYGTDGQRNAVHGSDSPCSAQREVSFFFGARSLVPIQLRLIFDRMVAMLDAMQRQPAPRPPP</sequence>
<feature type="binding site" evidence="13">
    <location>
        <position position="132"/>
    </location>
    <ligand>
        <name>ATP</name>
        <dbReference type="ChEBI" id="CHEBI:30616"/>
    </ligand>
</feature>
<evidence type="ECO:0000256" key="6">
    <source>
        <dbReference type="ARBA" id="ARBA00022741"/>
    </source>
</evidence>
<feature type="signal peptide" evidence="16">
    <location>
        <begin position="1"/>
        <end position="19"/>
    </location>
</feature>
<keyword evidence="9 15" id="KW-0067">ATP-binding</keyword>
<gene>
    <name evidence="18" type="ORF">KFE25_003363</name>
</gene>
<dbReference type="PROSITE" id="PS00469">
    <property type="entry name" value="NDPK"/>
    <property type="match status" value="1"/>
</dbReference>
<evidence type="ECO:0000256" key="7">
    <source>
        <dbReference type="ARBA" id="ARBA00022777"/>
    </source>
</evidence>